<keyword evidence="6 8" id="KW-0408">Iron</keyword>
<dbReference type="GO" id="GO:0020037">
    <property type="term" value="F:heme binding"/>
    <property type="evidence" value="ECO:0007669"/>
    <property type="project" value="InterPro"/>
</dbReference>
<evidence type="ECO:0000256" key="5">
    <source>
        <dbReference type="ARBA" id="ARBA00023002"/>
    </source>
</evidence>
<dbReference type="GO" id="GO:0008395">
    <property type="term" value="F:steroid hydroxylase activity"/>
    <property type="evidence" value="ECO:0007669"/>
    <property type="project" value="TreeGrafter"/>
</dbReference>
<organism evidence="10 11">
    <name type="scientific">Folsomia candida</name>
    <name type="common">Springtail</name>
    <dbReference type="NCBI Taxonomy" id="158441"/>
    <lineage>
        <taxon>Eukaryota</taxon>
        <taxon>Metazoa</taxon>
        <taxon>Ecdysozoa</taxon>
        <taxon>Arthropoda</taxon>
        <taxon>Hexapoda</taxon>
        <taxon>Collembola</taxon>
        <taxon>Entomobryomorpha</taxon>
        <taxon>Isotomoidea</taxon>
        <taxon>Isotomidae</taxon>
        <taxon>Proisotominae</taxon>
        <taxon>Folsomia</taxon>
    </lineage>
</organism>
<evidence type="ECO:0000313" key="10">
    <source>
        <dbReference type="EMBL" id="OXA63319.1"/>
    </source>
</evidence>
<name>A0A226F0J4_FOLCA</name>
<dbReference type="OrthoDB" id="1055148at2759"/>
<keyword evidence="11" id="KW-1185">Reference proteome</keyword>
<feature type="binding site" description="axial binding residue" evidence="8">
    <location>
        <position position="469"/>
    </location>
    <ligand>
        <name>heme</name>
        <dbReference type="ChEBI" id="CHEBI:30413"/>
    </ligand>
    <ligandPart>
        <name>Fe</name>
        <dbReference type="ChEBI" id="CHEBI:18248"/>
    </ligandPart>
</feature>
<gene>
    <name evidence="10" type="ORF">Fcan01_01846</name>
</gene>
<dbReference type="InterPro" id="IPR050182">
    <property type="entry name" value="Cytochrome_P450_fam2"/>
</dbReference>
<keyword evidence="5 9" id="KW-0560">Oxidoreductase</keyword>
<evidence type="ECO:0000256" key="1">
    <source>
        <dbReference type="ARBA" id="ARBA00001971"/>
    </source>
</evidence>
<dbReference type="AlphaFoldDB" id="A0A226F0J4"/>
<dbReference type="FunFam" id="1.10.630.10:FF:000036">
    <property type="entry name" value="CYtochrome P450 family"/>
    <property type="match status" value="1"/>
</dbReference>
<evidence type="ECO:0000313" key="11">
    <source>
        <dbReference type="Proteomes" id="UP000198287"/>
    </source>
</evidence>
<keyword evidence="7 9" id="KW-0503">Monooxygenase</keyword>
<dbReference type="Pfam" id="PF00067">
    <property type="entry name" value="p450"/>
    <property type="match status" value="1"/>
</dbReference>
<keyword evidence="4 8" id="KW-0479">Metal-binding</keyword>
<dbReference type="SUPFAM" id="SSF48264">
    <property type="entry name" value="Cytochrome P450"/>
    <property type="match status" value="1"/>
</dbReference>
<dbReference type="InterPro" id="IPR001128">
    <property type="entry name" value="Cyt_P450"/>
</dbReference>
<dbReference type="EMBL" id="LNIX01000001">
    <property type="protein sequence ID" value="OXA63319.1"/>
    <property type="molecule type" value="Genomic_DNA"/>
</dbReference>
<dbReference type="InterPro" id="IPR002401">
    <property type="entry name" value="Cyt_P450_E_grp-I"/>
</dbReference>
<keyword evidence="3 8" id="KW-0349">Heme</keyword>
<dbReference type="GO" id="GO:0005506">
    <property type="term" value="F:iron ion binding"/>
    <property type="evidence" value="ECO:0007669"/>
    <property type="project" value="InterPro"/>
</dbReference>
<comment type="caution">
    <text evidence="10">The sequence shown here is derived from an EMBL/GenBank/DDBJ whole genome shotgun (WGS) entry which is preliminary data.</text>
</comment>
<dbReference type="PROSITE" id="PS00086">
    <property type="entry name" value="CYTOCHROME_P450"/>
    <property type="match status" value="1"/>
</dbReference>
<evidence type="ECO:0000256" key="2">
    <source>
        <dbReference type="ARBA" id="ARBA00010617"/>
    </source>
</evidence>
<dbReference type="STRING" id="158441.A0A226F0J4"/>
<reference evidence="10 11" key="1">
    <citation type="submission" date="2015-12" db="EMBL/GenBank/DDBJ databases">
        <title>The genome of Folsomia candida.</title>
        <authorList>
            <person name="Faddeeva A."/>
            <person name="Derks M.F."/>
            <person name="Anvar Y."/>
            <person name="Smit S."/>
            <person name="Van Straalen N."/>
            <person name="Roelofs D."/>
        </authorList>
    </citation>
    <scope>NUCLEOTIDE SEQUENCE [LARGE SCALE GENOMIC DNA]</scope>
    <source>
        <strain evidence="10 11">VU population</strain>
        <tissue evidence="10">Whole body</tissue>
    </source>
</reference>
<proteinExistence type="inferred from homology"/>
<accession>A0A226F0J4</accession>
<comment type="cofactor">
    <cofactor evidence="1 8">
        <name>heme</name>
        <dbReference type="ChEBI" id="CHEBI:30413"/>
    </cofactor>
</comment>
<evidence type="ECO:0000256" key="6">
    <source>
        <dbReference type="ARBA" id="ARBA00023004"/>
    </source>
</evidence>
<evidence type="ECO:0000256" key="4">
    <source>
        <dbReference type="ARBA" id="ARBA00022723"/>
    </source>
</evidence>
<dbReference type="Proteomes" id="UP000198287">
    <property type="component" value="Unassembled WGS sequence"/>
</dbReference>
<evidence type="ECO:0000256" key="9">
    <source>
        <dbReference type="RuleBase" id="RU000461"/>
    </source>
</evidence>
<dbReference type="PRINTS" id="PR00463">
    <property type="entry name" value="EP450I"/>
</dbReference>
<evidence type="ECO:0000256" key="8">
    <source>
        <dbReference type="PIRSR" id="PIRSR602401-1"/>
    </source>
</evidence>
<dbReference type="GO" id="GO:0016712">
    <property type="term" value="F:oxidoreductase activity, acting on paired donors, with incorporation or reduction of molecular oxygen, reduced flavin or flavoprotein as one donor, and incorporation of one atom of oxygen"/>
    <property type="evidence" value="ECO:0007669"/>
    <property type="project" value="TreeGrafter"/>
</dbReference>
<dbReference type="InterPro" id="IPR017972">
    <property type="entry name" value="Cyt_P450_CS"/>
</dbReference>
<dbReference type="OMA" id="PKPYYLK"/>
<protein>
    <submittedName>
        <fullName evidence="10">Methyl farnesoate epoxidase</fullName>
    </submittedName>
</protein>
<dbReference type="Gene3D" id="1.10.630.10">
    <property type="entry name" value="Cytochrome P450"/>
    <property type="match status" value="1"/>
</dbReference>
<dbReference type="PANTHER" id="PTHR24300">
    <property type="entry name" value="CYTOCHROME P450 508A4-RELATED"/>
    <property type="match status" value="1"/>
</dbReference>
<evidence type="ECO:0000256" key="3">
    <source>
        <dbReference type="ARBA" id="ARBA00022617"/>
    </source>
</evidence>
<comment type="similarity">
    <text evidence="2 9">Belongs to the cytochrome P450 family.</text>
</comment>
<dbReference type="GO" id="GO:0006082">
    <property type="term" value="P:organic acid metabolic process"/>
    <property type="evidence" value="ECO:0007669"/>
    <property type="project" value="TreeGrafter"/>
</dbReference>
<dbReference type="InterPro" id="IPR036396">
    <property type="entry name" value="Cyt_P450_sf"/>
</dbReference>
<dbReference type="GO" id="GO:0005737">
    <property type="term" value="C:cytoplasm"/>
    <property type="evidence" value="ECO:0007669"/>
    <property type="project" value="TreeGrafter"/>
</dbReference>
<sequence length="523" mass="60786">MVVNVCIIIAFCLIFIWTVLDNRQRKSDNRPPGPLKFPFIGNLLFMLPAVLDFSKLKSIFKMDPEFSEKYLTYKPAYIVFHELSSKYGHLTSLQFGVNSAVVVSSSKYAKEVFCREEFANRFADGWFLERQFGKPLGLIFNNGKCYRSLKMFTMKHLKDFGLGRKENMEIAVEDELMNFLHEFQNKIQNEGTLVEIHHTFTLPVLNVIWLMVGGIRFSYNDKKMHRLITIVEEISRTHDLGGNILMAFPNLRFIAPELTGHNHQMRLYDELKQFFWELLNERMQEEHDDYVGPRDFVDVFVSEIKKQKDLPSPDKLFTEEQFVIVCMDLFTAGSETTANTLEFALLYVMLNLRVQNRVQEEIDDIIGQSRLPSMQDRQRMPYTNATLLEAQRMCNVIPLVHRVATKDTMLGPYKVLKDEVLVINLHTIHKDNKVWEDPLVFRPERFLDENGNFINLEFLLPFGMGKRVCMGEVLAKHTLFTYFTSILQRYSFQVPAGLAVPKLKNIKGFTNAPEPFTALVTPR</sequence>
<evidence type="ECO:0000256" key="7">
    <source>
        <dbReference type="ARBA" id="ARBA00023033"/>
    </source>
</evidence>
<dbReference type="PRINTS" id="PR00385">
    <property type="entry name" value="P450"/>
</dbReference>
<dbReference type="PANTHER" id="PTHR24300:SF376">
    <property type="entry name" value="CYTOCHROME P450 15A1"/>
    <property type="match status" value="1"/>
</dbReference>
<dbReference type="GO" id="GO:0006805">
    <property type="term" value="P:xenobiotic metabolic process"/>
    <property type="evidence" value="ECO:0007669"/>
    <property type="project" value="TreeGrafter"/>
</dbReference>